<dbReference type="InterPro" id="IPR059106">
    <property type="entry name" value="WHD_MalT"/>
</dbReference>
<dbReference type="GO" id="GO:0006355">
    <property type="term" value="P:regulation of DNA-templated transcription"/>
    <property type="evidence" value="ECO:0007669"/>
    <property type="project" value="InterPro"/>
</dbReference>
<dbReference type="SUPFAM" id="SSF48452">
    <property type="entry name" value="TPR-like"/>
    <property type="match status" value="1"/>
</dbReference>
<dbReference type="InterPro" id="IPR036388">
    <property type="entry name" value="WH-like_DNA-bd_sf"/>
</dbReference>
<dbReference type="RefSeq" id="WP_170179297.1">
    <property type="nucleotide sequence ID" value="NZ_RBIL01000002.1"/>
</dbReference>
<dbReference type="Gene3D" id="1.25.40.10">
    <property type="entry name" value="Tetratricopeptide repeat domain"/>
    <property type="match status" value="1"/>
</dbReference>
<dbReference type="EMBL" id="RBIL01000002">
    <property type="protein sequence ID" value="RKQ86292.1"/>
    <property type="molecule type" value="Genomic_DNA"/>
</dbReference>
<feature type="domain" description="HTH luxR-type" evidence="4">
    <location>
        <begin position="622"/>
        <end position="687"/>
    </location>
</feature>
<dbReference type="InterPro" id="IPR019734">
    <property type="entry name" value="TPR_rpt"/>
</dbReference>
<keyword evidence="2" id="KW-0238">DNA-binding</keyword>
<dbReference type="InterPro" id="IPR011990">
    <property type="entry name" value="TPR-like_helical_dom_sf"/>
</dbReference>
<sequence length="691" mass="74536">MFEVPLIESKLARPRSRADLVDRPRVTRALERAAESEVVLVSAPAGYGKTVAVASWLEHAPAAWVSLDAADNDPVRLWRYAAAALGTTLPDAPLEVAIDALAEREQPLVLEDVHVLSDKHCLATLGHAARVFARLVLISRADPPIRLARLRVQGHLGEVRAPTLAFTVEEAARVLGEGVDAEAVVARTEGWPAAVYLVALWVRDGGDVTSLPRRHLSEFVTTEVLAGLEPELHDFLVGTAILSRLCAPLCDHVLRIEDSAERIAALERRNLFLVALDDDEAGWHRYHPLFRELVRPDDDDPVPRCRRAAEWFDAQGQIEEAVEYARAGGDHAFIADLIDRHQLTLTRSGRTTTLLRWLRDLPESELAERPVTLVAGAAAASAGGRPAFEVERLLAAARRAHAKHPEAWTPYQEGILRITTAIARDDDVPAAIEAAEAAVAVADDELAVAALATLAAMQLNAGDEPLARRTCAQALQHPTAERRPHGFAVALATIAITEVQAGRLEAAREHADQALLVVRSTGNVDTRIEARAHAADAVVARAEGRLGRAVRAADRALSLRPTGAFRARILLELALARAGRGELARAEATLAEARAVIADCRDAGGAPALLERVTETLRRTAVEGPTEPLSPAEQLVLEQLPTPRSNAEIAGALFLSANTVKTHLRSIYRKLGVHSRDEAVTRATALGLLSS</sequence>
<dbReference type="PANTHER" id="PTHR44688">
    <property type="entry name" value="DNA-BINDING TRANSCRIPTIONAL ACTIVATOR DEVR_DOSR"/>
    <property type="match status" value="1"/>
</dbReference>
<gene>
    <name evidence="5" type="ORF">C8N24_4302</name>
</gene>
<dbReference type="CDD" id="cd06170">
    <property type="entry name" value="LuxR_C_like"/>
    <property type="match status" value="1"/>
</dbReference>
<evidence type="ECO:0000313" key="5">
    <source>
        <dbReference type="EMBL" id="RKQ86292.1"/>
    </source>
</evidence>
<dbReference type="PROSITE" id="PS50043">
    <property type="entry name" value="HTH_LUXR_2"/>
    <property type="match status" value="1"/>
</dbReference>
<dbReference type="InterPro" id="IPR000792">
    <property type="entry name" value="Tscrpt_reg_LuxR_C"/>
</dbReference>
<proteinExistence type="predicted"/>
<dbReference type="AlphaFoldDB" id="A0A660L088"/>
<dbReference type="InterPro" id="IPR016032">
    <property type="entry name" value="Sig_transdc_resp-reg_C-effctor"/>
</dbReference>
<dbReference type="PANTHER" id="PTHR44688:SF16">
    <property type="entry name" value="DNA-BINDING TRANSCRIPTIONAL ACTIVATOR DEVR_DOSR"/>
    <property type="match status" value="1"/>
</dbReference>
<keyword evidence="1" id="KW-0805">Transcription regulation</keyword>
<protein>
    <submittedName>
        <fullName evidence="5">LuxR family maltose regulon positive regulatory protein</fullName>
    </submittedName>
</protein>
<dbReference type="Proteomes" id="UP000278962">
    <property type="component" value="Unassembled WGS sequence"/>
</dbReference>
<dbReference type="Gene3D" id="1.10.10.10">
    <property type="entry name" value="Winged helix-like DNA-binding domain superfamily/Winged helix DNA-binding domain"/>
    <property type="match status" value="1"/>
</dbReference>
<dbReference type="Pfam" id="PF25873">
    <property type="entry name" value="WHD_MalT"/>
    <property type="match status" value="1"/>
</dbReference>
<evidence type="ECO:0000259" key="4">
    <source>
        <dbReference type="PROSITE" id="PS50043"/>
    </source>
</evidence>
<dbReference type="SMART" id="SM00028">
    <property type="entry name" value="TPR"/>
    <property type="match status" value="4"/>
</dbReference>
<evidence type="ECO:0000256" key="1">
    <source>
        <dbReference type="ARBA" id="ARBA00023015"/>
    </source>
</evidence>
<organism evidence="5 6">
    <name type="scientific">Solirubrobacter pauli</name>
    <dbReference type="NCBI Taxonomy" id="166793"/>
    <lineage>
        <taxon>Bacteria</taxon>
        <taxon>Bacillati</taxon>
        <taxon>Actinomycetota</taxon>
        <taxon>Thermoleophilia</taxon>
        <taxon>Solirubrobacterales</taxon>
        <taxon>Solirubrobacteraceae</taxon>
        <taxon>Solirubrobacter</taxon>
    </lineage>
</organism>
<accession>A0A660L088</accession>
<keyword evidence="6" id="KW-1185">Reference proteome</keyword>
<evidence type="ECO:0000256" key="3">
    <source>
        <dbReference type="ARBA" id="ARBA00023163"/>
    </source>
</evidence>
<dbReference type="SUPFAM" id="SSF46894">
    <property type="entry name" value="C-terminal effector domain of the bipartite response regulators"/>
    <property type="match status" value="1"/>
</dbReference>
<dbReference type="SMART" id="SM00421">
    <property type="entry name" value="HTH_LUXR"/>
    <property type="match status" value="1"/>
</dbReference>
<reference evidence="5 6" key="1">
    <citation type="submission" date="2018-10" db="EMBL/GenBank/DDBJ databases">
        <title>Genomic Encyclopedia of Archaeal and Bacterial Type Strains, Phase II (KMG-II): from individual species to whole genera.</title>
        <authorList>
            <person name="Goeker M."/>
        </authorList>
    </citation>
    <scope>NUCLEOTIDE SEQUENCE [LARGE SCALE GENOMIC DNA]</scope>
    <source>
        <strain evidence="5 6">DSM 14954</strain>
    </source>
</reference>
<dbReference type="GO" id="GO:0003677">
    <property type="term" value="F:DNA binding"/>
    <property type="evidence" value="ECO:0007669"/>
    <property type="project" value="UniProtKB-KW"/>
</dbReference>
<keyword evidence="3" id="KW-0804">Transcription</keyword>
<comment type="caution">
    <text evidence="5">The sequence shown here is derived from an EMBL/GenBank/DDBJ whole genome shotgun (WGS) entry which is preliminary data.</text>
</comment>
<evidence type="ECO:0000256" key="2">
    <source>
        <dbReference type="ARBA" id="ARBA00023125"/>
    </source>
</evidence>
<evidence type="ECO:0000313" key="6">
    <source>
        <dbReference type="Proteomes" id="UP000278962"/>
    </source>
</evidence>
<dbReference type="Pfam" id="PF00196">
    <property type="entry name" value="GerE"/>
    <property type="match status" value="1"/>
</dbReference>
<name>A0A660L088_9ACTN</name>